<keyword evidence="3" id="KW-1185">Reference proteome</keyword>
<gene>
    <name evidence="2" type="ORF">OW255_03190</name>
</gene>
<dbReference type="SUPFAM" id="SSF53756">
    <property type="entry name" value="UDP-Glycosyltransferase/glycogen phosphorylase"/>
    <property type="match status" value="1"/>
</dbReference>
<name>A0ABY7ACX5_9FIRM</name>
<sequence length="370" mass="43090">MIRVLHFVSTPAIWSGVMSVIMNYYRHIDRTLIQFDFLCFSQCEDSYADEIASYGGRIYYVKKPGSSIEAMIEMNAFFKKNKGQYQWLHNHEVYLSLYLWKLAEHHNFGNFVIHSHTTRYSDNWLNARRNQLLCYPIALMRSNKIACSIAAGEFLYGKRMVQQNKVFVLYNAIDCQKYRFNHDKRAEIRSSLSIQDKLVVGHVGRFEKQKNHDFLIESFYFLKKQYSKSVLLLIGSGRLKLTMQQKVKALGLEGDVFFLGQQNDIQDWYQAMDLFWLPSTYEGLPMAAVEAQASGLPCFLADTITKEVELLDTTKHLTLKKGPEFWALEAREKVNIIKREDAWRKVENAGFGIERASVALQRYYLNEGVK</sequence>
<dbReference type="Gene3D" id="3.40.50.2000">
    <property type="entry name" value="Glycogen Phosphorylase B"/>
    <property type="match status" value="2"/>
</dbReference>
<evidence type="ECO:0000313" key="3">
    <source>
        <dbReference type="Proteomes" id="UP001163115"/>
    </source>
</evidence>
<dbReference type="InterPro" id="IPR050194">
    <property type="entry name" value="Glycosyltransferase_grp1"/>
</dbReference>
<dbReference type="PANTHER" id="PTHR45947:SF3">
    <property type="entry name" value="SULFOQUINOVOSYL TRANSFERASE SQD2"/>
    <property type="match status" value="1"/>
</dbReference>
<keyword evidence="2" id="KW-0328">Glycosyltransferase</keyword>
<reference evidence="2" key="1">
    <citation type="submission" date="2022-11" db="EMBL/GenBank/DDBJ databases">
        <title>Lacrimispora xylanolytica sy1, complete genome.</title>
        <authorList>
            <person name="Choi S."/>
        </authorList>
    </citation>
    <scope>NUCLEOTIDE SEQUENCE</scope>
    <source>
        <strain evidence="2">Sy1</strain>
    </source>
</reference>
<dbReference type="Pfam" id="PF00534">
    <property type="entry name" value="Glycos_transf_1"/>
    <property type="match status" value="1"/>
</dbReference>
<accession>A0ABY7ACX5</accession>
<dbReference type="RefSeq" id="WP_268115617.1">
    <property type="nucleotide sequence ID" value="NZ_CP113524.1"/>
</dbReference>
<dbReference type="Proteomes" id="UP001163115">
    <property type="component" value="Chromosome"/>
</dbReference>
<evidence type="ECO:0000313" key="2">
    <source>
        <dbReference type="EMBL" id="WAJ24545.1"/>
    </source>
</evidence>
<protein>
    <submittedName>
        <fullName evidence="2">Glycosyltransferase</fullName>
        <ecNumber evidence="2">2.4.-.-</ecNumber>
    </submittedName>
</protein>
<proteinExistence type="predicted"/>
<dbReference type="EC" id="2.4.-.-" evidence="2"/>
<feature type="domain" description="Glycosyl transferase family 1" evidence="1">
    <location>
        <begin position="185"/>
        <end position="304"/>
    </location>
</feature>
<keyword evidence="2" id="KW-0808">Transferase</keyword>
<dbReference type="PANTHER" id="PTHR45947">
    <property type="entry name" value="SULFOQUINOVOSYL TRANSFERASE SQD2"/>
    <property type="match status" value="1"/>
</dbReference>
<evidence type="ECO:0000259" key="1">
    <source>
        <dbReference type="Pfam" id="PF00534"/>
    </source>
</evidence>
<dbReference type="GO" id="GO:0016757">
    <property type="term" value="F:glycosyltransferase activity"/>
    <property type="evidence" value="ECO:0007669"/>
    <property type="project" value="UniProtKB-KW"/>
</dbReference>
<dbReference type="InterPro" id="IPR001296">
    <property type="entry name" value="Glyco_trans_1"/>
</dbReference>
<organism evidence="2 3">
    <name type="scientific">Lacrimispora xylanolytica</name>
    <dbReference type="NCBI Taxonomy" id="29375"/>
    <lineage>
        <taxon>Bacteria</taxon>
        <taxon>Bacillati</taxon>
        <taxon>Bacillota</taxon>
        <taxon>Clostridia</taxon>
        <taxon>Lachnospirales</taxon>
        <taxon>Lachnospiraceae</taxon>
        <taxon>Lacrimispora</taxon>
    </lineage>
</organism>
<dbReference type="EMBL" id="CP113524">
    <property type="protein sequence ID" value="WAJ24545.1"/>
    <property type="molecule type" value="Genomic_DNA"/>
</dbReference>